<accession>A0A5Q4ZC05</accession>
<evidence type="ECO:0000256" key="1">
    <source>
        <dbReference type="SAM" id="MobiDB-lite"/>
    </source>
</evidence>
<dbReference type="AlphaFoldDB" id="A0A5Q4ZC05"/>
<gene>
    <name evidence="2" type="ORF">PDMSB3_1407</name>
</gene>
<evidence type="ECO:0000313" key="3">
    <source>
        <dbReference type="Proteomes" id="UP000325811"/>
    </source>
</evidence>
<reference evidence="2 3" key="1">
    <citation type="submission" date="2019-08" db="EMBL/GenBank/DDBJ databases">
        <authorList>
            <person name="Herpell B J."/>
        </authorList>
    </citation>
    <scope>NUCLEOTIDE SEQUENCE [LARGE SCALE GENOMIC DNA]</scope>
    <source>
        <strain evidence="3">Msb3</strain>
    </source>
</reference>
<feature type="region of interest" description="Disordered" evidence="1">
    <location>
        <begin position="39"/>
        <end position="92"/>
    </location>
</feature>
<feature type="compositionally biased region" description="Polar residues" evidence="1">
    <location>
        <begin position="71"/>
        <end position="81"/>
    </location>
</feature>
<keyword evidence="3" id="KW-1185">Reference proteome</keyword>
<sequence>MNAINRIGNNSMQFDAGNMAARNEPQNRTDFTSVRAFSTEHTHNAGDDMQSGSARAAWRPYHPAAMDNGMLRQQQNTTEQTGGADPSQGGGLIGNIVNAIASAVSQIAPQITSLIAPLLGTTGAPGGGAA</sequence>
<proteinExistence type="predicted"/>
<dbReference type="KEGG" id="pdio:PDMSB3_1407"/>
<name>A0A5Q4ZC05_9BURK</name>
<dbReference type="RefSeq" id="WP_007175541.1">
    <property type="nucleotide sequence ID" value="NZ_LR699553.1"/>
</dbReference>
<dbReference type="Proteomes" id="UP000325811">
    <property type="component" value="Chromosome I"/>
</dbReference>
<dbReference type="EMBL" id="LR699553">
    <property type="protein sequence ID" value="VVD27864.1"/>
    <property type="molecule type" value="Genomic_DNA"/>
</dbReference>
<organism evidence="2 3">
    <name type="scientific">Paraburkholderia dioscoreae</name>
    <dbReference type="NCBI Taxonomy" id="2604047"/>
    <lineage>
        <taxon>Bacteria</taxon>
        <taxon>Pseudomonadati</taxon>
        <taxon>Pseudomonadota</taxon>
        <taxon>Betaproteobacteria</taxon>
        <taxon>Burkholderiales</taxon>
        <taxon>Burkholderiaceae</taxon>
        <taxon>Paraburkholderia</taxon>
    </lineage>
</organism>
<evidence type="ECO:0000313" key="2">
    <source>
        <dbReference type="EMBL" id="VVD27864.1"/>
    </source>
</evidence>
<protein>
    <submittedName>
        <fullName evidence="2">Uncharacterized protein</fullName>
    </submittedName>
</protein>